<feature type="transmembrane region" description="Helical" evidence="1">
    <location>
        <begin position="40"/>
        <end position="68"/>
    </location>
</feature>
<sequence>MNRHQTGTLFAAAAGVSAWFALGLQFYLTNAVVLSQGRGFLASLFVFFGYFTILTNLLAAVALTVAVLRPAGWFRLFSRPSVLGGIAVSIALVGIVYSLLLRQTWHPTGAQLVADELLHDVMPLVFVLYWWLWVPKTALCWRDALRWALYPTSYLVYALLRGALSGTYPYPFIDVARLGYGVAFQNSVVILMAFLGIATLFIVLGRRKDPAPSNASS</sequence>
<keyword evidence="1" id="KW-1133">Transmembrane helix</keyword>
<evidence type="ECO:0000313" key="2">
    <source>
        <dbReference type="EMBL" id="RXZ42592.1"/>
    </source>
</evidence>
<gene>
    <name evidence="2" type="ORF">EBB06_11865</name>
</gene>
<feature type="transmembrane region" description="Helical" evidence="1">
    <location>
        <begin position="80"/>
        <end position="100"/>
    </location>
</feature>
<reference evidence="2 3" key="1">
    <citation type="submission" date="2018-10" db="EMBL/GenBank/DDBJ databases">
        <title>Draft genome of Fastidiocella sp. strain 375T, a bacterium isolated from a karstic cave dripping water.</title>
        <authorList>
            <person name="Coelho C."/>
            <person name="Verissimo A."/>
            <person name="Tiago I."/>
        </authorList>
    </citation>
    <scope>NUCLEOTIDE SEQUENCE [LARGE SCALE GENOMIC DNA]</scope>
    <source>
        <strain evidence="2 3">CAVE-375</strain>
    </source>
</reference>
<keyword evidence="1" id="KW-0812">Transmembrane</keyword>
<protein>
    <recommendedName>
        <fullName evidence="4">Integral membrane protein</fullName>
    </recommendedName>
</protein>
<dbReference type="RefSeq" id="WP_129213385.1">
    <property type="nucleotide sequence ID" value="NZ_REGR01000014.1"/>
</dbReference>
<dbReference type="InterPro" id="IPR049713">
    <property type="entry name" value="Pr6Pr-like"/>
</dbReference>
<organism evidence="2 3">
    <name type="scientific">Crenobacter cavernae</name>
    <dbReference type="NCBI Taxonomy" id="2290923"/>
    <lineage>
        <taxon>Bacteria</taxon>
        <taxon>Pseudomonadati</taxon>
        <taxon>Pseudomonadota</taxon>
        <taxon>Betaproteobacteria</taxon>
        <taxon>Neisseriales</taxon>
        <taxon>Neisseriaceae</taxon>
        <taxon>Crenobacter</taxon>
    </lineage>
</organism>
<keyword evidence="1" id="KW-0472">Membrane</keyword>
<evidence type="ECO:0000256" key="1">
    <source>
        <dbReference type="SAM" id="Phobius"/>
    </source>
</evidence>
<accession>A0ABY0FDI4</accession>
<keyword evidence="3" id="KW-1185">Reference proteome</keyword>
<dbReference type="NCBIfam" id="NF038065">
    <property type="entry name" value="Pr6Pr"/>
    <property type="match status" value="1"/>
</dbReference>
<evidence type="ECO:0008006" key="4">
    <source>
        <dbReference type="Google" id="ProtNLM"/>
    </source>
</evidence>
<proteinExistence type="predicted"/>
<dbReference type="EMBL" id="REGR01000014">
    <property type="protein sequence ID" value="RXZ42592.1"/>
    <property type="molecule type" value="Genomic_DNA"/>
</dbReference>
<name>A0ABY0FDI4_9NEIS</name>
<comment type="caution">
    <text evidence="2">The sequence shown here is derived from an EMBL/GenBank/DDBJ whole genome shotgun (WGS) entry which is preliminary data.</text>
</comment>
<evidence type="ECO:0000313" key="3">
    <source>
        <dbReference type="Proteomes" id="UP000290682"/>
    </source>
</evidence>
<feature type="transmembrane region" description="Helical" evidence="1">
    <location>
        <begin position="184"/>
        <end position="204"/>
    </location>
</feature>
<feature type="transmembrane region" description="Helical" evidence="1">
    <location>
        <begin position="7"/>
        <end position="28"/>
    </location>
</feature>
<feature type="transmembrane region" description="Helical" evidence="1">
    <location>
        <begin position="144"/>
        <end position="164"/>
    </location>
</feature>
<dbReference type="Proteomes" id="UP000290682">
    <property type="component" value="Unassembled WGS sequence"/>
</dbReference>
<feature type="transmembrane region" description="Helical" evidence="1">
    <location>
        <begin position="112"/>
        <end position="132"/>
    </location>
</feature>